<keyword evidence="1" id="KW-0732">Signal</keyword>
<organism evidence="2 3">
    <name type="scientific">Ophiocordyceps camponoti-rufipedis</name>
    <dbReference type="NCBI Taxonomy" id="2004952"/>
    <lineage>
        <taxon>Eukaryota</taxon>
        <taxon>Fungi</taxon>
        <taxon>Dikarya</taxon>
        <taxon>Ascomycota</taxon>
        <taxon>Pezizomycotina</taxon>
        <taxon>Sordariomycetes</taxon>
        <taxon>Hypocreomycetidae</taxon>
        <taxon>Hypocreales</taxon>
        <taxon>Ophiocordycipitaceae</taxon>
        <taxon>Ophiocordyceps</taxon>
    </lineage>
</organism>
<proteinExistence type="predicted"/>
<gene>
    <name evidence="2" type="ORF">CDD80_4213</name>
</gene>
<feature type="signal peptide" evidence="1">
    <location>
        <begin position="1"/>
        <end position="16"/>
    </location>
</feature>
<accession>A0A2C5YZB3</accession>
<sequence length="120" mass="14270">MLITTILLILLPLTTAMKWYLDTYKRCTHTQWVFRCAIEAKLHTDRGVFEVNAEDGCRVPPVPGVHWMCIDWYNKRAHFNKTNSRDKSCLVQLPILSCKTKRYSKSWCFRNIWTEEPCTW</sequence>
<evidence type="ECO:0000313" key="2">
    <source>
        <dbReference type="EMBL" id="PHH72840.1"/>
    </source>
</evidence>
<evidence type="ECO:0000313" key="3">
    <source>
        <dbReference type="Proteomes" id="UP000226431"/>
    </source>
</evidence>
<keyword evidence="3" id="KW-1185">Reference proteome</keyword>
<evidence type="ECO:0000256" key="1">
    <source>
        <dbReference type="SAM" id="SignalP"/>
    </source>
</evidence>
<protein>
    <recommendedName>
        <fullName evidence="4">Secreted protein</fullName>
    </recommendedName>
</protein>
<evidence type="ECO:0008006" key="4">
    <source>
        <dbReference type="Google" id="ProtNLM"/>
    </source>
</evidence>
<dbReference type="EMBL" id="NJES01000389">
    <property type="protein sequence ID" value="PHH72840.1"/>
    <property type="molecule type" value="Genomic_DNA"/>
</dbReference>
<dbReference type="Proteomes" id="UP000226431">
    <property type="component" value="Unassembled WGS sequence"/>
</dbReference>
<dbReference type="OrthoDB" id="4860686at2759"/>
<dbReference type="AlphaFoldDB" id="A0A2C5YZB3"/>
<feature type="chain" id="PRO_5013174650" description="Secreted protein" evidence="1">
    <location>
        <begin position="17"/>
        <end position="120"/>
    </location>
</feature>
<comment type="caution">
    <text evidence="2">The sequence shown here is derived from an EMBL/GenBank/DDBJ whole genome shotgun (WGS) entry which is preliminary data.</text>
</comment>
<name>A0A2C5YZB3_9HYPO</name>
<reference evidence="2 3" key="1">
    <citation type="submission" date="2017-06" db="EMBL/GenBank/DDBJ databases">
        <title>Ant-infecting Ophiocordyceps genomes reveal a high diversity of potential behavioral manipulation genes and a possible major role for enterotoxins.</title>
        <authorList>
            <person name="De Bekker C."/>
            <person name="Evans H.C."/>
            <person name="Brachmann A."/>
            <person name="Hughes D.P."/>
        </authorList>
    </citation>
    <scope>NUCLEOTIDE SEQUENCE [LARGE SCALE GENOMIC DNA]</scope>
    <source>
        <strain evidence="2 3">Map16</strain>
    </source>
</reference>